<keyword evidence="2" id="KW-0479">Metal-binding</keyword>
<evidence type="ECO:0000256" key="5">
    <source>
        <dbReference type="ARBA" id="ARBA00023242"/>
    </source>
</evidence>
<dbReference type="GO" id="GO:0008270">
    <property type="term" value="F:zinc ion binding"/>
    <property type="evidence" value="ECO:0007669"/>
    <property type="project" value="UniProtKB-KW"/>
</dbReference>
<evidence type="ECO:0000256" key="4">
    <source>
        <dbReference type="ARBA" id="ARBA00022833"/>
    </source>
</evidence>
<keyword evidence="9" id="KW-1185">Reference proteome</keyword>
<dbReference type="EMBL" id="KL197730">
    <property type="protein sequence ID" value="KDQ54070.1"/>
    <property type="molecule type" value="Genomic_DNA"/>
</dbReference>
<dbReference type="AlphaFoldDB" id="A0A067PJQ4"/>
<dbReference type="InterPro" id="IPR052035">
    <property type="entry name" value="ZnF_BED_domain_contain"/>
</dbReference>
<feature type="region of interest" description="Disordered" evidence="6">
    <location>
        <begin position="310"/>
        <end position="341"/>
    </location>
</feature>
<dbReference type="InParanoid" id="A0A067PJQ4"/>
<reference evidence="9" key="1">
    <citation type="journal article" date="2014" name="Proc. Natl. Acad. Sci. U.S.A.">
        <title>Extensive sampling of basidiomycete genomes demonstrates inadequacy of the white-rot/brown-rot paradigm for wood decay fungi.</title>
        <authorList>
            <person name="Riley R."/>
            <person name="Salamov A.A."/>
            <person name="Brown D.W."/>
            <person name="Nagy L.G."/>
            <person name="Floudas D."/>
            <person name="Held B.W."/>
            <person name="Levasseur A."/>
            <person name="Lombard V."/>
            <person name="Morin E."/>
            <person name="Otillar R."/>
            <person name="Lindquist E.A."/>
            <person name="Sun H."/>
            <person name="LaButti K.M."/>
            <person name="Schmutz J."/>
            <person name="Jabbour D."/>
            <person name="Luo H."/>
            <person name="Baker S.E."/>
            <person name="Pisabarro A.G."/>
            <person name="Walton J.D."/>
            <person name="Blanchette R.A."/>
            <person name="Henrissat B."/>
            <person name="Martin F."/>
            <person name="Cullen D."/>
            <person name="Hibbett D.S."/>
            <person name="Grigoriev I.V."/>
        </authorList>
    </citation>
    <scope>NUCLEOTIDE SEQUENCE [LARGE SCALE GENOMIC DNA]</scope>
    <source>
        <strain evidence="9">MUCL 33604</strain>
    </source>
</reference>
<keyword evidence="3" id="KW-0863">Zinc-finger</keyword>
<proteinExistence type="predicted"/>
<dbReference type="Pfam" id="PF05699">
    <property type="entry name" value="Dimer_Tnp_hAT"/>
    <property type="match status" value="1"/>
</dbReference>
<protein>
    <recommendedName>
        <fullName evidence="7">HAT C-terminal dimerisation domain-containing protein</fullName>
    </recommendedName>
</protein>
<evidence type="ECO:0000256" key="1">
    <source>
        <dbReference type="ARBA" id="ARBA00004123"/>
    </source>
</evidence>
<sequence>ITMDNASNCDTMMARLEELFQAENIPFDRDGNRIRQIREYADALSLDPIGGIRTAVGALHKSGQRRCDLRDVIIEGNKSAEKTWPDKVDFIQPLQLLRDVDTRWSSTFQMMGRYLYLLLGIDLFCAHPRREELVEHRISETTHGVLQDIHQVLEVPHTTQELLSGDHSPTASRALPVYERLIVTWRRFQELIPELAHYIGVGIAKLEEYVVKGRRSQIYALAMLINPSYKMEWVSTHWTSEDAIQAKEWLRGAMLSYQHEKRKLSTAPALHRKNTMPILNIVDRALRAQAHGADHLDGLLHVQRCSSSVATASSSHSNTPAPDPSPMSTPHEMTDAEKAAQEAEELASDLRVVDEELRRYLEHGTLQGAERDISLVKFWESKVFIYPLLYRVALDVLPVQASAVPCERIFSSARETTTVRQNKLNPALLKVLQILKFLYKQERLDFTSDWIANPDDYATEGKLTSAAIRELLDAGKLTELR</sequence>
<organism evidence="8 9">
    <name type="scientific">Jaapia argillacea MUCL 33604</name>
    <dbReference type="NCBI Taxonomy" id="933084"/>
    <lineage>
        <taxon>Eukaryota</taxon>
        <taxon>Fungi</taxon>
        <taxon>Dikarya</taxon>
        <taxon>Basidiomycota</taxon>
        <taxon>Agaricomycotina</taxon>
        <taxon>Agaricomycetes</taxon>
        <taxon>Agaricomycetidae</taxon>
        <taxon>Jaapiales</taxon>
        <taxon>Jaapiaceae</taxon>
        <taxon>Jaapia</taxon>
    </lineage>
</organism>
<dbReference type="Proteomes" id="UP000027265">
    <property type="component" value="Unassembled WGS sequence"/>
</dbReference>
<feature type="domain" description="HAT C-terminal dimerisation" evidence="7">
    <location>
        <begin position="356"/>
        <end position="436"/>
    </location>
</feature>
<evidence type="ECO:0000259" key="7">
    <source>
        <dbReference type="Pfam" id="PF05699"/>
    </source>
</evidence>
<keyword evidence="5" id="KW-0539">Nucleus</keyword>
<feature type="non-terminal residue" evidence="8">
    <location>
        <position position="1"/>
    </location>
</feature>
<comment type="subcellular location">
    <subcellularLocation>
        <location evidence="1">Nucleus</location>
    </subcellularLocation>
</comment>
<dbReference type="InterPro" id="IPR012337">
    <property type="entry name" value="RNaseH-like_sf"/>
</dbReference>
<dbReference type="OrthoDB" id="2790258at2759"/>
<keyword evidence="4" id="KW-0862">Zinc</keyword>
<evidence type="ECO:0000256" key="3">
    <source>
        <dbReference type="ARBA" id="ARBA00022771"/>
    </source>
</evidence>
<gene>
    <name evidence="8" type="ORF">JAAARDRAFT_135955</name>
</gene>
<dbReference type="InterPro" id="IPR008906">
    <property type="entry name" value="HATC_C_dom"/>
</dbReference>
<feature type="compositionally biased region" description="Basic and acidic residues" evidence="6">
    <location>
        <begin position="332"/>
        <end position="341"/>
    </location>
</feature>
<dbReference type="GO" id="GO:0046983">
    <property type="term" value="F:protein dimerization activity"/>
    <property type="evidence" value="ECO:0007669"/>
    <property type="project" value="InterPro"/>
</dbReference>
<evidence type="ECO:0000256" key="6">
    <source>
        <dbReference type="SAM" id="MobiDB-lite"/>
    </source>
</evidence>
<accession>A0A067PJQ4</accession>
<dbReference type="SUPFAM" id="SSF53098">
    <property type="entry name" value="Ribonuclease H-like"/>
    <property type="match status" value="1"/>
</dbReference>
<evidence type="ECO:0000313" key="9">
    <source>
        <dbReference type="Proteomes" id="UP000027265"/>
    </source>
</evidence>
<name>A0A067PJQ4_9AGAM</name>
<dbReference type="PANTHER" id="PTHR46481">
    <property type="entry name" value="ZINC FINGER BED DOMAIN-CONTAINING PROTEIN 4"/>
    <property type="match status" value="1"/>
</dbReference>
<evidence type="ECO:0000256" key="2">
    <source>
        <dbReference type="ARBA" id="ARBA00022723"/>
    </source>
</evidence>
<evidence type="ECO:0000313" key="8">
    <source>
        <dbReference type="EMBL" id="KDQ54070.1"/>
    </source>
</evidence>
<dbReference type="GO" id="GO:0005634">
    <property type="term" value="C:nucleus"/>
    <property type="evidence" value="ECO:0007669"/>
    <property type="project" value="UniProtKB-SubCell"/>
</dbReference>
<dbReference type="HOGENOM" id="CLU_009123_6_4_1"/>
<dbReference type="PANTHER" id="PTHR46481:SF10">
    <property type="entry name" value="ZINC FINGER BED DOMAIN-CONTAINING PROTEIN 39"/>
    <property type="match status" value="1"/>
</dbReference>